<keyword evidence="2" id="KW-1185">Reference proteome</keyword>
<dbReference type="AlphaFoldDB" id="A0AAE3NY59"/>
<reference evidence="1" key="1">
    <citation type="submission" date="2023-03" db="EMBL/GenBank/DDBJ databases">
        <title>Multiphase analysis and comparison of six strains from genera Psychromarinibacter, Lutimaribacter, and Maritimibacter, including a novel species: Psychromarinibacter sediminicola sp. nov.</title>
        <authorList>
            <person name="Wang Y.-H."/>
            <person name="Ye M.-Q."/>
            <person name="Du Z.-J."/>
        </authorList>
    </citation>
    <scope>NUCLEOTIDE SEQUENCE</scope>
    <source>
        <strain evidence="1">C21-152</strain>
    </source>
</reference>
<dbReference type="Proteomes" id="UP001220964">
    <property type="component" value="Unassembled WGS sequence"/>
</dbReference>
<name>A0AAE3NY59_9RHOB</name>
<evidence type="ECO:0000313" key="2">
    <source>
        <dbReference type="Proteomes" id="UP001220964"/>
    </source>
</evidence>
<organism evidence="1 2">
    <name type="scientific">Psychromarinibacter sediminicola</name>
    <dbReference type="NCBI Taxonomy" id="3033385"/>
    <lineage>
        <taxon>Bacteria</taxon>
        <taxon>Pseudomonadati</taxon>
        <taxon>Pseudomonadota</taxon>
        <taxon>Alphaproteobacteria</taxon>
        <taxon>Rhodobacterales</taxon>
        <taxon>Paracoccaceae</taxon>
        <taxon>Psychromarinibacter</taxon>
    </lineage>
</organism>
<evidence type="ECO:0000313" key="1">
    <source>
        <dbReference type="EMBL" id="MDF0603105.1"/>
    </source>
</evidence>
<protein>
    <submittedName>
        <fullName evidence="1">Uncharacterized protein</fullName>
    </submittedName>
</protein>
<dbReference type="EMBL" id="JARGYC010000075">
    <property type="protein sequence ID" value="MDF0603105.1"/>
    <property type="molecule type" value="Genomic_DNA"/>
</dbReference>
<sequence>MNDALPTVRQALIDDLLDKTRGLGLQRRGRHLPRCVARDFCERGYD</sequence>
<dbReference type="RefSeq" id="WP_275569229.1">
    <property type="nucleotide sequence ID" value="NZ_JARGYC010000075.1"/>
</dbReference>
<proteinExistence type="predicted"/>
<comment type="caution">
    <text evidence="1">The sequence shown here is derived from an EMBL/GenBank/DDBJ whole genome shotgun (WGS) entry which is preliminary data.</text>
</comment>
<accession>A0AAE3NY59</accession>
<gene>
    <name evidence="1" type="ORF">P1J78_20355</name>
</gene>